<feature type="transmembrane region" description="Helical" evidence="2">
    <location>
        <begin position="380"/>
        <end position="403"/>
    </location>
</feature>
<protein>
    <recommendedName>
        <fullName evidence="6">ABC transporter-associated repeat protein</fullName>
    </recommendedName>
</protein>
<evidence type="ECO:0000313" key="4">
    <source>
        <dbReference type="EMBL" id="QCB27374.1"/>
    </source>
</evidence>
<gene>
    <name evidence="4" type="ORF">CENDO_00320</name>
</gene>
<keyword evidence="3" id="KW-0732">Signal</keyword>
<feature type="chain" id="PRO_5039319523" description="ABC transporter-associated repeat protein" evidence="3">
    <location>
        <begin position="25"/>
        <end position="417"/>
    </location>
</feature>
<evidence type="ECO:0000256" key="1">
    <source>
        <dbReference type="SAM" id="MobiDB-lite"/>
    </source>
</evidence>
<feature type="compositionally biased region" description="Low complexity" evidence="1">
    <location>
        <begin position="253"/>
        <end position="270"/>
    </location>
</feature>
<feature type="region of interest" description="Disordered" evidence="1">
    <location>
        <begin position="253"/>
        <end position="368"/>
    </location>
</feature>
<dbReference type="AlphaFoldDB" id="A0A4P7QF30"/>
<feature type="compositionally biased region" description="Low complexity" evidence="1">
    <location>
        <begin position="300"/>
        <end position="314"/>
    </location>
</feature>
<feature type="signal peptide" evidence="3">
    <location>
        <begin position="1"/>
        <end position="24"/>
    </location>
</feature>
<dbReference type="RefSeq" id="WP_136140264.1">
    <property type="nucleotide sequence ID" value="NZ_CP039247.1"/>
</dbReference>
<evidence type="ECO:0000313" key="5">
    <source>
        <dbReference type="Proteomes" id="UP000296352"/>
    </source>
</evidence>
<keyword evidence="2" id="KW-1133">Transmembrane helix</keyword>
<sequence length="417" mass="42006" precursor="true">MKLRTISALTVALAFAPIAPMAMAPVAGATCSAVIPISAGHQDLAVMGDAASVRTGVIDDSTGSKRTLDSGDAVFRVADSLQRSITASGDLPTSGWVLPQIQDYSVPWVGFSTTELDPSLLSGRLASLTMESSGPGRVVAWQPGGLGQGMTTIFDSDNPSLTWELPARKHAHTGFIFTEPGAYWLTFTYSIPGHGSHDLRAGFLVGDETTTDELCATESGSPGESTGIAGIATEIGKLDKAIAELDKVVGGTAVTPTKPSAAPASPQPSAKDAKDNKDTKDQASTRAPKPSNPGGEPKSPATAQPAQAQAQAPAESRGALSQAAGNLSSGAPASTPGAAPSTAAAAMPRPGQAGGIRPSDEGAESVDVEATAASSSMVNFWGGVLAGIGGLALAVGGVLLAFVKLSRPSRPEAEAEV</sequence>
<dbReference type="Proteomes" id="UP000296352">
    <property type="component" value="Chromosome"/>
</dbReference>
<keyword evidence="5" id="KW-1185">Reference proteome</keyword>
<dbReference type="KEGG" id="cee:CENDO_00320"/>
<proteinExistence type="predicted"/>
<evidence type="ECO:0008006" key="6">
    <source>
        <dbReference type="Google" id="ProtNLM"/>
    </source>
</evidence>
<dbReference type="NCBIfam" id="NF038134">
    <property type="entry name" value="choice_anch_M"/>
    <property type="match status" value="1"/>
</dbReference>
<feature type="compositionally biased region" description="Basic and acidic residues" evidence="1">
    <location>
        <begin position="271"/>
        <end position="283"/>
    </location>
</feature>
<evidence type="ECO:0000256" key="2">
    <source>
        <dbReference type="SAM" id="Phobius"/>
    </source>
</evidence>
<keyword evidence="2" id="KW-0472">Membrane</keyword>
<dbReference type="OrthoDB" id="4424311at2"/>
<organism evidence="4 5">
    <name type="scientific">Corynebacterium endometrii</name>
    <dbReference type="NCBI Taxonomy" id="2488819"/>
    <lineage>
        <taxon>Bacteria</taxon>
        <taxon>Bacillati</taxon>
        <taxon>Actinomycetota</taxon>
        <taxon>Actinomycetes</taxon>
        <taxon>Mycobacteriales</taxon>
        <taxon>Corynebacteriaceae</taxon>
        <taxon>Corynebacterium</taxon>
    </lineage>
</organism>
<evidence type="ECO:0000256" key="3">
    <source>
        <dbReference type="SAM" id="SignalP"/>
    </source>
</evidence>
<feature type="compositionally biased region" description="Low complexity" evidence="1">
    <location>
        <begin position="328"/>
        <end position="346"/>
    </location>
</feature>
<name>A0A4P7QF30_9CORY</name>
<reference evidence="4 5" key="1">
    <citation type="submission" date="2019-04" db="EMBL/GenBank/DDBJ databases">
        <title>Corynebacterium endometrii sp. nov., isolated from the uterus of a cow with endometritis.</title>
        <authorList>
            <person name="Ballas P."/>
            <person name="Ruckert C."/>
            <person name="Wagener K."/>
            <person name="Drillich M."/>
            <person name="Kaempfer P."/>
            <person name="Busse H.-J."/>
            <person name="Ehling-Schulz M."/>
        </authorList>
    </citation>
    <scope>NUCLEOTIDE SEQUENCE [LARGE SCALE GENOMIC DNA]</scope>
    <source>
        <strain evidence="4 5">LMM-1653</strain>
    </source>
</reference>
<keyword evidence="2" id="KW-0812">Transmembrane</keyword>
<dbReference type="EMBL" id="CP039247">
    <property type="protein sequence ID" value="QCB27374.1"/>
    <property type="molecule type" value="Genomic_DNA"/>
</dbReference>
<accession>A0A4P7QF30</accession>